<evidence type="ECO:0000256" key="1">
    <source>
        <dbReference type="ARBA" id="ARBA00004651"/>
    </source>
</evidence>
<evidence type="ECO:0000256" key="7">
    <source>
        <dbReference type="ARBA" id="ARBA00023136"/>
    </source>
</evidence>
<dbReference type="Proteomes" id="UP001165489">
    <property type="component" value="Unassembled WGS sequence"/>
</dbReference>
<sequence>MKNHSTKIVVLLLIIAIFYLTKGLIIAASFFIPLFFAILISLVCIPLSRKLEGLRISRALSSLVCVTIAITLYFSFFLVIFIQGQNISEKWPEMQKELKPKFSQVLSYLEEKSGANIEDQLPSFIFDEENTESETEETSEDEGDQSPVSNNVIQSFIINTFEFIGNSLLTFVYLFFMLTYRKKIKLSILKFFSSENKKSTEIILNQAVSLALNFLAGRIILLIFLAVIYAIGLQIAGVDNVFLISLIAALLSLIPYLGVVLGFVLAMAYSLFSGVDTTSLIIVAATYSLAQFIESYILEPYVVGDKVHLNPLMTILVVIIGGMLWGVSGMILSIPIAAILKICFDASETLAPLGYLLGDEDLKKNQDNHFLGRLGQKIWSKIKSMNS</sequence>
<dbReference type="PANTHER" id="PTHR21716">
    <property type="entry name" value="TRANSMEMBRANE PROTEIN"/>
    <property type="match status" value="1"/>
</dbReference>
<keyword evidence="5 8" id="KW-0812">Transmembrane</keyword>
<feature type="transmembrane region" description="Helical" evidence="8">
    <location>
        <begin position="156"/>
        <end position="181"/>
    </location>
</feature>
<name>A0ABS9V321_9BACT</name>
<feature type="transmembrane region" description="Helical" evidence="8">
    <location>
        <begin position="271"/>
        <end position="293"/>
    </location>
</feature>
<comment type="caution">
    <text evidence="9">The sequence shown here is derived from an EMBL/GenBank/DDBJ whole genome shotgun (WGS) entry which is preliminary data.</text>
</comment>
<dbReference type="EMBL" id="JAKZGP010000041">
    <property type="protein sequence ID" value="MCH7410604.1"/>
    <property type="molecule type" value="Genomic_DNA"/>
</dbReference>
<organism evidence="9 10">
    <name type="scientific">Belliella filtrata</name>
    <dbReference type="NCBI Taxonomy" id="2923435"/>
    <lineage>
        <taxon>Bacteria</taxon>
        <taxon>Pseudomonadati</taxon>
        <taxon>Bacteroidota</taxon>
        <taxon>Cytophagia</taxon>
        <taxon>Cytophagales</taxon>
        <taxon>Cyclobacteriaceae</taxon>
        <taxon>Belliella</taxon>
    </lineage>
</organism>
<proteinExistence type="inferred from homology"/>
<evidence type="ECO:0000256" key="3">
    <source>
        <dbReference type="ARBA" id="ARBA00022448"/>
    </source>
</evidence>
<evidence type="ECO:0000313" key="9">
    <source>
        <dbReference type="EMBL" id="MCH7410604.1"/>
    </source>
</evidence>
<feature type="transmembrane region" description="Helical" evidence="8">
    <location>
        <begin position="31"/>
        <end position="48"/>
    </location>
</feature>
<evidence type="ECO:0000256" key="6">
    <source>
        <dbReference type="ARBA" id="ARBA00022989"/>
    </source>
</evidence>
<feature type="transmembrane region" description="Helical" evidence="8">
    <location>
        <begin position="241"/>
        <end position="264"/>
    </location>
</feature>
<accession>A0ABS9V321</accession>
<evidence type="ECO:0000256" key="8">
    <source>
        <dbReference type="SAM" id="Phobius"/>
    </source>
</evidence>
<evidence type="ECO:0000256" key="4">
    <source>
        <dbReference type="ARBA" id="ARBA00022475"/>
    </source>
</evidence>
<evidence type="ECO:0000256" key="2">
    <source>
        <dbReference type="ARBA" id="ARBA00009773"/>
    </source>
</evidence>
<feature type="transmembrane region" description="Helical" evidence="8">
    <location>
        <begin position="202"/>
        <end position="235"/>
    </location>
</feature>
<dbReference type="PANTHER" id="PTHR21716:SF53">
    <property type="entry name" value="PERMEASE PERM-RELATED"/>
    <property type="match status" value="1"/>
</dbReference>
<keyword evidence="3" id="KW-0813">Transport</keyword>
<feature type="transmembrane region" description="Helical" evidence="8">
    <location>
        <begin position="7"/>
        <end position="25"/>
    </location>
</feature>
<comment type="similarity">
    <text evidence="2">Belongs to the autoinducer-2 exporter (AI-2E) (TC 2.A.86) family.</text>
</comment>
<comment type="subcellular location">
    <subcellularLocation>
        <location evidence="1">Cell membrane</location>
        <topology evidence="1">Multi-pass membrane protein</topology>
    </subcellularLocation>
</comment>
<keyword evidence="6 8" id="KW-1133">Transmembrane helix</keyword>
<evidence type="ECO:0000256" key="5">
    <source>
        <dbReference type="ARBA" id="ARBA00022692"/>
    </source>
</evidence>
<evidence type="ECO:0000313" key="10">
    <source>
        <dbReference type="Proteomes" id="UP001165489"/>
    </source>
</evidence>
<feature type="transmembrane region" description="Helical" evidence="8">
    <location>
        <begin position="313"/>
        <end position="340"/>
    </location>
</feature>
<dbReference type="Pfam" id="PF01594">
    <property type="entry name" value="AI-2E_transport"/>
    <property type="match status" value="1"/>
</dbReference>
<feature type="transmembrane region" description="Helical" evidence="8">
    <location>
        <begin position="60"/>
        <end position="82"/>
    </location>
</feature>
<keyword evidence="10" id="KW-1185">Reference proteome</keyword>
<keyword evidence="7 8" id="KW-0472">Membrane</keyword>
<dbReference type="RefSeq" id="WP_241348964.1">
    <property type="nucleotide sequence ID" value="NZ_JAKZGP010000041.1"/>
</dbReference>
<gene>
    <name evidence="9" type="ORF">MM239_14445</name>
</gene>
<reference evidence="9" key="1">
    <citation type="submission" date="2022-03" db="EMBL/GenBank/DDBJ databases">
        <title>De novo assembled genomes of Belliella spp. (Cyclobacteriaceae) strains.</title>
        <authorList>
            <person name="Szabo A."/>
            <person name="Korponai K."/>
            <person name="Felfoldi T."/>
        </authorList>
    </citation>
    <scope>NUCLEOTIDE SEQUENCE</scope>
    <source>
        <strain evidence="9">DSM 111904</strain>
    </source>
</reference>
<protein>
    <submittedName>
        <fullName evidence="9">AI-2E family transporter</fullName>
    </submittedName>
</protein>
<dbReference type="InterPro" id="IPR002549">
    <property type="entry name" value="AI-2E-like"/>
</dbReference>
<keyword evidence="4" id="KW-1003">Cell membrane</keyword>